<dbReference type="EMBL" id="KN831825">
    <property type="protein sequence ID" value="KIM35279.1"/>
    <property type="molecule type" value="Genomic_DNA"/>
</dbReference>
<dbReference type="HOGENOM" id="CLU_956624_0_0_1"/>
<evidence type="ECO:0000313" key="2">
    <source>
        <dbReference type="EMBL" id="KIM35279.1"/>
    </source>
</evidence>
<proteinExistence type="predicted"/>
<protein>
    <submittedName>
        <fullName evidence="2">Uncharacterized protein</fullName>
    </submittedName>
</protein>
<evidence type="ECO:0000256" key="1">
    <source>
        <dbReference type="SAM" id="MobiDB-lite"/>
    </source>
</evidence>
<feature type="compositionally biased region" description="Basic residues" evidence="1">
    <location>
        <begin position="88"/>
        <end position="101"/>
    </location>
</feature>
<feature type="region of interest" description="Disordered" evidence="1">
    <location>
        <begin position="88"/>
        <end position="123"/>
    </location>
</feature>
<accession>A0A0C3BT76</accession>
<sequence>MYNAPKKCLMTPTRQSTILDARLLKQQGYAGKGLPCPRISASTVNFVRLIDAGFTVDSLQPVKLWVPDSLLPPGLVIQGHIRLKKRARKASRVGGEKRRKVTSRESSTECLEKPESSSMGSAGYLDCSQGSEGTSKQVLFPEMEGGDECMAIPWFDREVIDLTEEGEDEPKTLGGMDVRSARPRFDGEAIDLTEEGEAEPKTLGGIDGDGADAACIPIRFLAKFNHCICTYTCRDLPGQVRFSVGSDFSLAPVNSGAKPFTETMCKRPFEPQFIAQQPPEDPFEKGASNAL</sequence>
<dbReference type="Proteomes" id="UP000053424">
    <property type="component" value="Unassembled WGS sequence"/>
</dbReference>
<evidence type="ECO:0000313" key="3">
    <source>
        <dbReference type="Proteomes" id="UP000053424"/>
    </source>
</evidence>
<feature type="compositionally biased region" description="Basic and acidic residues" evidence="1">
    <location>
        <begin position="102"/>
        <end position="115"/>
    </location>
</feature>
<reference evidence="2 3" key="1">
    <citation type="submission" date="2014-04" db="EMBL/GenBank/DDBJ databases">
        <authorList>
            <consortium name="DOE Joint Genome Institute"/>
            <person name="Kuo A."/>
            <person name="Gay G."/>
            <person name="Dore J."/>
            <person name="Kohler A."/>
            <person name="Nagy L.G."/>
            <person name="Floudas D."/>
            <person name="Copeland A."/>
            <person name="Barry K.W."/>
            <person name="Cichocki N."/>
            <person name="Veneault-Fourrey C."/>
            <person name="LaButti K."/>
            <person name="Lindquist E.A."/>
            <person name="Lipzen A."/>
            <person name="Lundell T."/>
            <person name="Morin E."/>
            <person name="Murat C."/>
            <person name="Sun H."/>
            <person name="Tunlid A."/>
            <person name="Henrissat B."/>
            <person name="Grigoriev I.V."/>
            <person name="Hibbett D.S."/>
            <person name="Martin F."/>
            <person name="Nordberg H.P."/>
            <person name="Cantor M.N."/>
            <person name="Hua S.X."/>
        </authorList>
    </citation>
    <scope>NUCLEOTIDE SEQUENCE [LARGE SCALE GENOMIC DNA]</scope>
    <source>
        <strain evidence="3">h7</strain>
    </source>
</reference>
<organism evidence="2 3">
    <name type="scientific">Hebeloma cylindrosporum</name>
    <dbReference type="NCBI Taxonomy" id="76867"/>
    <lineage>
        <taxon>Eukaryota</taxon>
        <taxon>Fungi</taxon>
        <taxon>Dikarya</taxon>
        <taxon>Basidiomycota</taxon>
        <taxon>Agaricomycotina</taxon>
        <taxon>Agaricomycetes</taxon>
        <taxon>Agaricomycetidae</taxon>
        <taxon>Agaricales</taxon>
        <taxon>Agaricineae</taxon>
        <taxon>Hymenogastraceae</taxon>
        <taxon>Hebeloma</taxon>
    </lineage>
</organism>
<dbReference type="AlphaFoldDB" id="A0A0C3BT76"/>
<name>A0A0C3BT76_HEBCY</name>
<keyword evidence="3" id="KW-1185">Reference proteome</keyword>
<reference evidence="3" key="2">
    <citation type="submission" date="2015-01" db="EMBL/GenBank/DDBJ databases">
        <title>Evolutionary Origins and Diversification of the Mycorrhizal Mutualists.</title>
        <authorList>
            <consortium name="DOE Joint Genome Institute"/>
            <consortium name="Mycorrhizal Genomics Consortium"/>
            <person name="Kohler A."/>
            <person name="Kuo A."/>
            <person name="Nagy L.G."/>
            <person name="Floudas D."/>
            <person name="Copeland A."/>
            <person name="Barry K.W."/>
            <person name="Cichocki N."/>
            <person name="Veneault-Fourrey C."/>
            <person name="LaButti K."/>
            <person name="Lindquist E.A."/>
            <person name="Lipzen A."/>
            <person name="Lundell T."/>
            <person name="Morin E."/>
            <person name="Murat C."/>
            <person name="Riley R."/>
            <person name="Ohm R."/>
            <person name="Sun H."/>
            <person name="Tunlid A."/>
            <person name="Henrissat B."/>
            <person name="Grigoriev I.V."/>
            <person name="Hibbett D.S."/>
            <person name="Martin F."/>
        </authorList>
    </citation>
    <scope>NUCLEOTIDE SEQUENCE [LARGE SCALE GENOMIC DNA]</scope>
    <source>
        <strain evidence="3">h7</strain>
    </source>
</reference>
<gene>
    <name evidence="2" type="ORF">M413DRAFT_14647</name>
</gene>